<evidence type="ECO:0000256" key="1">
    <source>
        <dbReference type="ARBA" id="ARBA00022750"/>
    </source>
</evidence>
<proteinExistence type="predicted"/>
<protein>
    <recommendedName>
        <fullName evidence="3">Integrase catalytic domain-containing protein</fullName>
    </recommendedName>
</protein>
<feature type="compositionally biased region" description="Low complexity" evidence="2">
    <location>
        <begin position="805"/>
        <end position="832"/>
    </location>
</feature>
<dbReference type="GO" id="GO:0015074">
    <property type="term" value="P:DNA integration"/>
    <property type="evidence" value="ECO:0007669"/>
    <property type="project" value="InterPro"/>
</dbReference>
<keyword evidence="1" id="KW-0064">Aspartyl protease</keyword>
<dbReference type="Pfam" id="PF14223">
    <property type="entry name" value="Retrotran_gag_2"/>
    <property type="match status" value="1"/>
</dbReference>
<accession>A0AAF0W0E6</accession>
<evidence type="ECO:0000313" key="4">
    <source>
        <dbReference type="EMBL" id="WOG81162.1"/>
    </source>
</evidence>
<dbReference type="PANTHER" id="PTHR11439">
    <property type="entry name" value="GAG-POL-RELATED RETROTRANSPOSON"/>
    <property type="match status" value="1"/>
</dbReference>
<dbReference type="InterPro" id="IPR036397">
    <property type="entry name" value="RNaseH_sf"/>
</dbReference>
<sequence length="1394" mass="156190">MASSTQTVTSDTEIIHLNAPTHLPTKLTQNNFPVWSTQVKSTLIGLGVISYIDGTVEIPAQFLKDNVPNPAFMVWNRQDKIILSALLGSCHETIQPLVSTALSAKEMWERIVIMFANKSRSRVMSLKSHLLSNPCGSRPISEYLRDIRTTADDLAIAGHPMADDDLVLLTLNGLSDEYSNIRSAIKVREAPMTFAALHEQLVDHERGLKNKVPEPTVVTANFTQKVNHNSRGMYSNSSFTPRTNSSWNQSSPGRPYGSHSGRNNQQYFNKQTQSYIKNNRPYCQFCQRQGHATKECRQLARFLKDNDIQNPTPAVNNTMLQPNQKQQWLFDTGASHHITNDPTNYTSFSDYGGPEEVLIGNGSGLPITHTGTSHLNSDAKNFILNDVLCVPSLNKNLISVAKFCNTNNVSIEFFPLQFQVKDLKTGVVLLRGENYNDVYYAHSIPQNLMSPQINVTNSTLIESWHNRLGHPAFPVLRHLLLSNNLVSSIPSDSLFSCNACNCNKSHKQPFGVSSMTSSRPLELIYTDVWGPAVTSIDKFKYYLLFVDHYTKYIWLYPIKQKSDVHHVFIQFKQVVEKFFNLSIKSIFSDNGGEFVALASFLNSQGISHFTTPPHTPEHNGMAERRHGHIVQTGLTLLHQASLPLTFWSHAFQAATYLINRLPSRTNQYCTPFESLFGKSPNYSRLKIFGCLCYPWLRPYNNSKLQPKSVPCIFLGYSPSKSSYKCLDLNHNRLYHSRHVHFVESQFPMHNKTRDSALPVVPDSYYPPLNPTVVTTPPLTTTILPQSQTTQTASFTETPPASHEGPTSSSSSQINSPVVSSPPSASSQIESTSVSHPPSPSPNLLPEPRSRRPNPKYFNSQFINHTTLHPISPSLEPKSVSQALKDLHWREAMSLEFDALTKNGTWDLVPKSNQPTIACKWVFRIKRNPDGSVNKYKARLVAKGFQQRPGVDYSETFSPVTKPATIRIVLSIALSRGWPTRQLDINNAFLNGHLNDEVYMVQPPGFLHPSYPHHICRLRRTIYGLKQASHEWYKALKTFLLEYGFKSSVADSALFIYHSAGIIIYFMVYVDDIVLTGNNVPSVNKFVACLNQKFSLKDLGPLHHFLGVEVIPTNSGLFLSQAKHISDLLSQHHLDGAKEMITPMSATSNLVLHDGSQSIDPTPYRKLVGGLQYLSITRPDVSFAVNKLSQFMHAPTENHWVALKRILRYLKGTIHYGLFLRKNSPLQLSAFSDSDWGGERDTGRSTTGYVVYLGSNPISWKSSKQNSVSRSSSEAEYKAVANAAAELIWLKNLLSELHIPASSPPTIYCDNTGATYLSSNPVFHSRMKHISLDYHFVREQVAAGSLRVAHVHSKDQFADILTKPLSRQSFLHLRTKLGVSNGASILRGRNMHSAV</sequence>
<dbReference type="InterPro" id="IPR013103">
    <property type="entry name" value="RVT_2"/>
</dbReference>
<dbReference type="Pfam" id="PF07727">
    <property type="entry name" value="RVT_2"/>
    <property type="match status" value="1"/>
</dbReference>
<evidence type="ECO:0000313" key="5">
    <source>
        <dbReference type="Proteomes" id="UP000077755"/>
    </source>
</evidence>
<dbReference type="GO" id="GO:0003676">
    <property type="term" value="F:nucleic acid binding"/>
    <property type="evidence" value="ECO:0007669"/>
    <property type="project" value="InterPro"/>
</dbReference>
<evidence type="ECO:0000256" key="2">
    <source>
        <dbReference type="SAM" id="MobiDB-lite"/>
    </source>
</evidence>
<evidence type="ECO:0000259" key="3">
    <source>
        <dbReference type="PROSITE" id="PS50994"/>
    </source>
</evidence>
<feature type="region of interest" description="Disordered" evidence="2">
    <location>
        <begin position="785"/>
        <end position="858"/>
    </location>
</feature>
<dbReference type="PROSITE" id="PS51450">
    <property type="entry name" value="LRR"/>
    <property type="match status" value="1"/>
</dbReference>
<reference evidence="4" key="1">
    <citation type="journal article" date="2016" name="Nat. Genet.">
        <title>A high-quality carrot genome assembly provides new insights into carotenoid accumulation and asterid genome evolution.</title>
        <authorList>
            <person name="Iorizzo M."/>
            <person name="Ellison S."/>
            <person name="Senalik D."/>
            <person name="Zeng P."/>
            <person name="Satapoomin P."/>
            <person name="Huang J."/>
            <person name="Bowman M."/>
            <person name="Iovene M."/>
            <person name="Sanseverino W."/>
            <person name="Cavagnaro P."/>
            <person name="Yildiz M."/>
            <person name="Macko-Podgorni A."/>
            <person name="Moranska E."/>
            <person name="Grzebelus E."/>
            <person name="Grzebelus D."/>
            <person name="Ashrafi H."/>
            <person name="Zheng Z."/>
            <person name="Cheng S."/>
            <person name="Spooner D."/>
            <person name="Van Deynze A."/>
            <person name="Simon P."/>
        </authorList>
    </citation>
    <scope>NUCLEOTIDE SEQUENCE</scope>
    <source>
        <tissue evidence="4">Leaf</tissue>
    </source>
</reference>
<dbReference type="PROSITE" id="PS50994">
    <property type="entry name" value="INTEGRASE"/>
    <property type="match status" value="1"/>
</dbReference>
<dbReference type="SUPFAM" id="SSF53098">
    <property type="entry name" value="Ribonuclease H-like"/>
    <property type="match status" value="1"/>
</dbReference>
<feature type="region of interest" description="Disordered" evidence="2">
    <location>
        <begin position="228"/>
        <end position="265"/>
    </location>
</feature>
<dbReference type="InterPro" id="IPR001584">
    <property type="entry name" value="Integrase_cat-core"/>
</dbReference>
<dbReference type="InterPro" id="IPR025724">
    <property type="entry name" value="GAG-pre-integrase_dom"/>
</dbReference>
<dbReference type="InterPro" id="IPR057670">
    <property type="entry name" value="SH3_retrovirus"/>
</dbReference>
<name>A0AAF0W0E6_DAUCS</name>
<reference evidence="4" key="2">
    <citation type="submission" date="2022-03" db="EMBL/GenBank/DDBJ databases">
        <title>Draft title - Genomic analysis of global carrot germplasm unveils the trajectory of domestication and the origin of high carotenoid orange carrot.</title>
        <authorList>
            <person name="Iorizzo M."/>
            <person name="Ellison S."/>
            <person name="Senalik D."/>
            <person name="Macko-Podgorni A."/>
            <person name="Grzebelus D."/>
            <person name="Bostan H."/>
            <person name="Rolling W."/>
            <person name="Curaba J."/>
            <person name="Simon P."/>
        </authorList>
    </citation>
    <scope>NUCLEOTIDE SEQUENCE</scope>
    <source>
        <tissue evidence="4">Leaf</tissue>
    </source>
</reference>
<feature type="domain" description="Integrase catalytic" evidence="3">
    <location>
        <begin position="516"/>
        <end position="679"/>
    </location>
</feature>
<feature type="compositionally biased region" description="Polar residues" evidence="2">
    <location>
        <begin position="228"/>
        <end position="252"/>
    </location>
</feature>
<dbReference type="Pfam" id="PF13976">
    <property type="entry name" value="gag_pre-integrs"/>
    <property type="match status" value="1"/>
</dbReference>
<keyword evidence="1" id="KW-0645">Protease</keyword>
<dbReference type="InterPro" id="IPR012337">
    <property type="entry name" value="RNaseH-like_sf"/>
</dbReference>
<dbReference type="InterPro" id="IPR054722">
    <property type="entry name" value="PolX-like_BBD"/>
</dbReference>
<dbReference type="Pfam" id="PF25597">
    <property type="entry name" value="SH3_retrovirus"/>
    <property type="match status" value="1"/>
</dbReference>
<dbReference type="InterPro" id="IPR001611">
    <property type="entry name" value="Leu-rich_rpt"/>
</dbReference>
<dbReference type="PANTHER" id="PTHR11439:SF450">
    <property type="entry name" value="REVERSE TRANSCRIPTASE TY1_COPIA-TYPE DOMAIN-CONTAINING PROTEIN"/>
    <property type="match status" value="1"/>
</dbReference>
<dbReference type="SUPFAM" id="SSF56672">
    <property type="entry name" value="DNA/RNA polymerases"/>
    <property type="match status" value="1"/>
</dbReference>
<dbReference type="InterPro" id="IPR043502">
    <property type="entry name" value="DNA/RNA_pol_sf"/>
</dbReference>
<dbReference type="CDD" id="cd09272">
    <property type="entry name" value="RNase_HI_RT_Ty1"/>
    <property type="match status" value="1"/>
</dbReference>
<dbReference type="Proteomes" id="UP000077755">
    <property type="component" value="Chromosome 1"/>
</dbReference>
<dbReference type="Pfam" id="PF00665">
    <property type="entry name" value="rve"/>
    <property type="match status" value="1"/>
</dbReference>
<dbReference type="Gene3D" id="3.30.420.10">
    <property type="entry name" value="Ribonuclease H-like superfamily/Ribonuclease H"/>
    <property type="match status" value="1"/>
</dbReference>
<keyword evidence="5" id="KW-1185">Reference proteome</keyword>
<dbReference type="EMBL" id="CP093343">
    <property type="protein sequence ID" value="WOG81162.1"/>
    <property type="molecule type" value="Genomic_DNA"/>
</dbReference>
<organism evidence="4 5">
    <name type="scientific">Daucus carota subsp. sativus</name>
    <name type="common">Carrot</name>
    <dbReference type="NCBI Taxonomy" id="79200"/>
    <lineage>
        <taxon>Eukaryota</taxon>
        <taxon>Viridiplantae</taxon>
        <taxon>Streptophyta</taxon>
        <taxon>Embryophyta</taxon>
        <taxon>Tracheophyta</taxon>
        <taxon>Spermatophyta</taxon>
        <taxon>Magnoliopsida</taxon>
        <taxon>eudicotyledons</taxon>
        <taxon>Gunneridae</taxon>
        <taxon>Pentapetalae</taxon>
        <taxon>asterids</taxon>
        <taxon>campanulids</taxon>
        <taxon>Apiales</taxon>
        <taxon>Apiaceae</taxon>
        <taxon>Apioideae</taxon>
        <taxon>Scandiceae</taxon>
        <taxon>Daucinae</taxon>
        <taxon>Daucus</taxon>
        <taxon>Daucus sect. Daucus</taxon>
    </lineage>
</organism>
<dbReference type="Pfam" id="PF22936">
    <property type="entry name" value="Pol_BBD"/>
    <property type="match status" value="1"/>
</dbReference>
<dbReference type="GO" id="GO:0004190">
    <property type="term" value="F:aspartic-type endopeptidase activity"/>
    <property type="evidence" value="ECO:0007669"/>
    <property type="project" value="UniProtKB-KW"/>
</dbReference>
<keyword evidence="1" id="KW-0378">Hydrolase</keyword>
<gene>
    <name evidence="4" type="ORF">DCAR_0100307</name>
</gene>